<name>A0ABW3J7B3_9HYPH</name>
<dbReference type="RefSeq" id="WP_379086014.1">
    <property type="nucleotide sequence ID" value="NZ_JBHTJO010000001.1"/>
</dbReference>
<proteinExistence type="predicted"/>
<comment type="caution">
    <text evidence="2">The sequence shown here is derived from an EMBL/GenBank/DDBJ whole genome shotgun (WGS) entry which is preliminary data.</text>
</comment>
<keyword evidence="2" id="KW-0540">Nuclease</keyword>
<evidence type="ECO:0000313" key="2">
    <source>
        <dbReference type="EMBL" id="MFD0986247.1"/>
    </source>
</evidence>
<dbReference type="Proteomes" id="UP001597102">
    <property type="component" value="Unassembled WGS sequence"/>
</dbReference>
<dbReference type="Gene3D" id="3.40.50.300">
    <property type="entry name" value="P-loop containing nucleotide triphosphate hydrolases"/>
    <property type="match status" value="1"/>
</dbReference>
<organism evidence="2 3">
    <name type="scientific">Methyloligella solikamskensis</name>
    <dbReference type="NCBI Taxonomy" id="1177756"/>
    <lineage>
        <taxon>Bacteria</taxon>
        <taxon>Pseudomonadati</taxon>
        <taxon>Pseudomonadota</taxon>
        <taxon>Alphaproteobacteria</taxon>
        <taxon>Hyphomicrobiales</taxon>
        <taxon>Hyphomicrobiaceae</taxon>
        <taxon>Methyloligella</taxon>
    </lineage>
</organism>
<dbReference type="Pfam" id="PF13304">
    <property type="entry name" value="AAA_21"/>
    <property type="match status" value="1"/>
</dbReference>
<evidence type="ECO:0000313" key="3">
    <source>
        <dbReference type="Proteomes" id="UP001597102"/>
    </source>
</evidence>
<keyword evidence="2" id="KW-0255">Endonuclease</keyword>
<dbReference type="InterPro" id="IPR003959">
    <property type="entry name" value="ATPase_AAA_core"/>
</dbReference>
<reference evidence="3" key="1">
    <citation type="journal article" date="2019" name="Int. J. Syst. Evol. Microbiol.">
        <title>The Global Catalogue of Microorganisms (GCM) 10K type strain sequencing project: providing services to taxonomists for standard genome sequencing and annotation.</title>
        <authorList>
            <consortium name="The Broad Institute Genomics Platform"/>
            <consortium name="The Broad Institute Genome Sequencing Center for Infectious Disease"/>
            <person name="Wu L."/>
            <person name="Ma J."/>
        </authorList>
    </citation>
    <scope>NUCLEOTIDE SEQUENCE [LARGE SCALE GENOMIC DNA]</scope>
    <source>
        <strain evidence="3">CCUG 61697</strain>
    </source>
</reference>
<dbReference type="InterPro" id="IPR027417">
    <property type="entry name" value="P-loop_NTPase"/>
</dbReference>
<protein>
    <submittedName>
        <fullName evidence="2">ATP-dependent endonuclease</fullName>
    </submittedName>
</protein>
<evidence type="ECO:0000259" key="1">
    <source>
        <dbReference type="Pfam" id="PF13304"/>
    </source>
</evidence>
<sequence length="604" mass="66715">MQISLLEIENFRGIRRGEVHFREHTVLVGPNNSGKTTVVEALALVLGRDRLVRSLTEHDFFGSDPAAADRIKIVATVTGFEPEDFTVHTDWFRDGRGVPFWYDSENGDVLPEKTRDGQKLACQIIFAARFDRDTLEVDTARFFNDGEDVDVFAEESYVAVPAKLIRDLGFFLIPANRSWDRMLSFSSELFRRVIRSTGGLPAQTILDERDNLRQPQPGLEEDERLKPVVDQVNEEITRLFGKSTPLRLRLTATDSAGVLESVIPHFQTGDGTPVPSKREGSGLVSLQSLFLLLHFGQKRIEEGESFFMALEEPELHLPPPVQRRVLSRLQALSTQTIVSTHSPLIAAYCEASSLLIVRNTGGTLDARPMLASPLQQEATNAARRLFQINRVETATAMMGEYVMVPEGRYDFDWLTLLLRVAEMDRADAGPCLFGVRVGVVPTHDAKVRETCEVLAKAHPGIVALVDGDAAGLQYADALDEEGAGAIKVLRWPDGWTIEDFIGWIVDADSAAVIAKLDDDLDPPPGDRQTLIARLKSGEREQNGMKGDGVAYEIIANALSERPLCRTRAREALHAISEACAGADTNYFAGEARAAGQIPRLVFTP</sequence>
<dbReference type="InterPro" id="IPR051396">
    <property type="entry name" value="Bact_Antivir_Def_Nuclease"/>
</dbReference>
<dbReference type="EMBL" id="JBHTJO010000001">
    <property type="protein sequence ID" value="MFD0986247.1"/>
    <property type="molecule type" value="Genomic_DNA"/>
</dbReference>
<dbReference type="PANTHER" id="PTHR43581:SF4">
    <property type="entry name" value="ATP_GTP PHOSPHATASE"/>
    <property type="match status" value="1"/>
</dbReference>
<dbReference type="GO" id="GO:0004519">
    <property type="term" value="F:endonuclease activity"/>
    <property type="evidence" value="ECO:0007669"/>
    <property type="project" value="UniProtKB-KW"/>
</dbReference>
<keyword evidence="2" id="KW-0378">Hydrolase</keyword>
<dbReference type="PANTHER" id="PTHR43581">
    <property type="entry name" value="ATP/GTP PHOSPHATASE"/>
    <property type="match status" value="1"/>
</dbReference>
<feature type="domain" description="ATPase AAA-type core" evidence="1">
    <location>
        <begin position="25"/>
        <end position="345"/>
    </location>
</feature>
<accession>A0ABW3J7B3</accession>
<keyword evidence="3" id="KW-1185">Reference proteome</keyword>
<dbReference type="SUPFAM" id="SSF52540">
    <property type="entry name" value="P-loop containing nucleoside triphosphate hydrolases"/>
    <property type="match status" value="1"/>
</dbReference>
<gene>
    <name evidence="2" type="ORF">ACFQ2F_03975</name>
</gene>